<dbReference type="NCBIfam" id="TIGR01200">
    <property type="entry name" value="GLPGLI"/>
    <property type="match status" value="1"/>
</dbReference>
<evidence type="ECO:0000313" key="2">
    <source>
        <dbReference type="Proteomes" id="UP000256373"/>
    </source>
</evidence>
<dbReference type="OrthoDB" id="1440774at2"/>
<protein>
    <submittedName>
        <fullName evidence="1">Uncharacterized protein</fullName>
    </submittedName>
</protein>
<evidence type="ECO:0000313" key="1">
    <source>
        <dbReference type="EMBL" id="REA60088.1"/>
    </source>
</evidence>
<comment type="caution">
    <text evidence="1">The sequence shown here is derived from an EMBL/GenBank/DDBJ whole genome shotgun (WGS) entry which is preliminary data.</text>
</comment>
<dbReference type="Pfam" id="PF09697">
    <property type="entry name" value="Porph_ging"/>
    <property type="match status" value="1"/>
</dbReference>
<dbReference type="AlphaFoldDB" id="A0A3D8Y9K6"/>
<dbReference type="EMBL" id="QNUL01000012">
    <property type="protein sequence ID" value="REA60088.1"/>
    <property type="molecule type" value="Genomic_DNA"/>
</dbReference>
<proteinExistence type="predicted"/>
<reference evidence="1 2" key="1">
    <citation type="submission" date="2018-07" db="EMBL/GenBank/DDBJ databases">
        <title>Dyadobacter roseus sp. nov., isolated from rose rhizosphere soil.</title>
        <authorList>
            <person name="Chen L."/>
        </authorList>
    </citation>
    <scope>NUCLEOTIDE SEQUENCE [LARGE SCALE GENOMIC DNA]</scope>
    <source>
        <strain evidence="1 2">RS19</strain>
    </source>
</reference>
<dbReference type="Proteomes" id="UP000256373">
    <property type="component" value="Unassembled WGS sequence"/>
</dbReference>
<sequence>MDSIYVVAFYTNEIHFSGGPESFNGLPGMMLEVFLPHDNVSWTAQRVTAEKISDEKLMPPSAKTKPINHVQLKEWINKSLKIKNSQLIELLKKGLLI</sequence>
<dbReference type="RefSeq" id="WP_115831833.1">
    <property type="nucleotide sequence ID" value="NZ_QNUL01000012.1"/>
</dbReference>
<organism evidence="1 2">
    <name type="scientific">Dyadobacter luteus</name>
    <dbReference type="NCBI Taxonomy" id="2259619"/>
    <lineage>
        <taxon>Bacteria</taxon>
        <taxon>Pseudomonadati</taxon>
        <taxon>Bacteroidota</taxon>
        <taxon>Cytophagia</taxon>
        <taxon>Cytophagales</taxon>
        <taxon>Spirosomataceae</taxon>
        <taxon>Dyadobacter</taxon>
    </lineage>
</organism>
<name>A0A3D8Y9K6_9BACT</name>
<gene>
    <name evidence="1" type="ORF">DSL64_15520</name>
</gene>
<accession>A0A3D8Y9K6</accession>
<keyword evidence="2" id="KW-1185">Reference proteome</keyword>
<dbReference type="InterPro" id="IPR005901">
    <property type="entry name" value="GLPGLI"/>
</dbReference>